<dbReference type="EMBL" id="UINC01194193">
    <property type="protein sequence ID" value="SVE10161.1"/>
    <property type="molecule type" value="Genomic_DNA"/>
</dbReference>
<evidence type="ECO:0000259" key="11">
    <source>
        <dbReference type="Pfam" id="PF02163"/>
    </source>
</evidence>
<gene>
    <name evidence="12" type="ORF">METZ01_LOCUS463015</name>
</gene>
<reference evidence="12" key="1">
    <citation type="submission" date="2018-05" db="EMBL/GenBank/DDBJ databases">
        <authorList>
            <person name="Lanie J.A."/>
            <person name="Ng W.-L."/>
            <person name="Kazmierczak K.M."/>
            <person name="Andrzejewski T.M."/>
            <person name="Davidsen T.M."/>
            <person name="Wayne K.J."/>
            <person name="Tettelin H."/>
            <person name="Glass J.I."/>
            <person name="Rusch D."/>
            <person name="Podicherti R."/>
            <person name="Tsui H.-C.T."/>
            <person name="Winkler M.E."/>
        </authorList>
    </citation>
    <scope>NUCLEOTIDE SEQUENCE</scope>
</reference>
<dbReference type="InterPro" id="IPR004387">
    <property type="entry name" value="Pept_M50_Zn"/>
</dbReference>
<feature type="non-terminal residue" evidence="12">
    <location>
        <position position="159"/>
    </location>
</feature>
<dbReference type="GO" id="GO:0004222">
    <property type="term" value="F:metalloendopeptidase activity"/>
    <property type="evidence" value="ECO:0007669"/>
    <property type="project" value="InterPro"/>
</dbReference>
<keyword evidence="9 10" id="KW-0472">Membrane</keyword>
<dbReference type="InterPro" id="IPR008915">
    <property type="entry name" value="Peptidase_M50"/>
</dbReference>
<evidence type="ECO:0000256" key="4">
    <source>
        <dbReference type="ARBA" id="ARBA00022692"/>
    </source>
</evidence>
<evidence type="ECO:0000256" key="3">
    <source>
        <dbReference type="ARBA" id="ARBA00022670"/>
    </source>
</evidence>
<keyword evidence="4 10" id="KW-0812">Transmembrane</keyword>
<keyword evidence="3" id="KW-0645">Protease</keyword>
<sequence>MAARRIGVRVLTFSLGFGPKLLKFTRGDTEYCVSAIPLGGYVKMAGENPDDQRTGSEDEFLSKTKWERFQVLIMGPAMNVILAIVVMTFVLYQGAEVPSYETQQPVVGTVVEGSAAERVGIQVGDRIVRVADRAVETWEDVFLAVMPRADKEIEVVVRN</sequence>
<evidence type="ECO:0000256" key="1">
    <source>
        <dbReference type="ARBA" id="ARBA00001947"/>
    </source>
</evidence>
<evidence type="ECO:0000256" key="7">
    <source>
        <dbReference type="ARBA" id="ARBA00022989"/>
    </source>
</evidence>
<protein>
    <recommendedName>
        <fullName evidence="11">Peptidase M50 domain-containing protein</fullName>
    </recommendedName>
</protein>
<evidence type="ECO:0000256" key="2">
    <source>
        <dbReference type="ARBA" id="ARBA00004141"/>
    </source>
</evidence>
<dbReference type="GO" id="GO:0006508">
    <property type="term" value="P:proteolysis"/>
    <property type="evidence" value="ECO:0007669"/>
    <property type="project" value="UniProtKB-KW"/>
</dbReference>
<feature type="domain" description="Peptidase M50" evidence="11">
    <location>
        <begin position="2"/>
        <end position="121"/>
    </location>
</feature>
<dbReference type="AlphaFoldDB" id="A0A383ARF9"/>
<evidence type="ECO:0000256" key="5">
    <source>
        <dbReference type="ARBA" id="ARBA00022801"/>
    </source>
</evidence>
<organism evidence="12">
    <name type="scientific">marine metagenome</name>
    <dbReference type="NCBI Taxonomy" id="408172"/>
    <lineage>
        <taxon>unclassified sequences</taxon>
        <taxon>metagenomes</taxon>
        <taxon>ecological metagenomes</taxon>
    </lineage>
</organism>
<dbReference type="SUPFAM" id="SSF50156">
    <property type="entry name" value="PDZ domain-like"/>
    <property type="match status" value="1"/>
</dbReference>
<keyword evidence="8" id="KW-0482">Metalloprotease</keyword>
<proteinExistence type="predicted"/>
<dbReference type="PANTHER" id="PTHR42837:SF2">
    <property type="entry name" value="MEMBRANE METALLOPROTEASE ARASP2, CHLOROPLASTIC-RELATED"/>
    <property type="match status" value="1"/>
</dbReference>
<keyword evidence="5" id="KW-0378">Hydrolase</keyword>
<name>A0A383ARF9_9ZZZZ</name>
<accession>A0A383ARF9</accession>
<dbReference type="PANTHER" id="PTHR42837">
    <property type="entry name" value="REGULATOR OF SIGMA-E PROTEASE RSEP"/>
    <property type="match status" value="1"/>
</dbReference>
<dbReference type="InterPro" id="IPR036034">
    <property type="entry name" value="PDZ_sf"/>
</dbReference>
<keyword evidence="6" id="KW-0862">Zinc</keyword>
<comment type="cofactor">
    <cofactor evidence="1">
        <name>Zn(2+)</name>
        <dbReference type="ChEBI" id="CHEBI:29105"/>
    </cofactor>
</comment>
<evidence type="ECO:0000256" key="9">
    <source>
        <dbReference type="ARBA" id="ARBA00023136"/>
    </source>
</evidence>
<evidence type="ECO:0000256" key="6">
    <source>
        <dbReference type="ARBA" id="ARBA00022833"/>
    </source>
</evidence>
<dbReference type="CDD" id="cd06163">
    <property type="entry name" value="S2P-M50_PDZ_RseP-like"/>
    <property type="match status" value="1"/>
</dbReference>
<comment type="subcellular location">
    <subcellularLocation>
        <location evidence="2">Membrane</location>
        <topology evidence="2">Multi-pass membrane protein</topology>
    </subcellularLocation>
</comment>
<dbReference type="Pfam" id="PF02163">
    <property type="entry name" value="Peptidase_M50"/>
    <property type="match status" value="1"/>
</dbReference>
<dbReference type="Gene3D" id="2.30.42.10">
    <property type="match status" value="1"/>
</dbReference>
<evidence type="ECO:0000256" key="8">
    <source>
        <dbReference type="ARBA" id="ARBA00023049"/>
    </source>
</evidence>
<feature type="transmembrane region" description="Helical" evidence="10">
    <location>
        <begin position="71"/>
        <end position="92"/>
    </location>
</feature>
<dbReference type="GO" id="GO:0016020">
    <property type="term" value="C:membrane"/>
    <property type="evidence" value="ECO:0007669"/>
    <property type="project" value="UniProtKB-SubCell"/>
</dbReference>
<evidence type="ECO:0000313" key="12">
    <source>
        <dbReference type="EMBL" id="SVE10161.1"/>
    </source>
</evidence>
<evidence type="ECO:0000256" key="10">
    <source>
        <dbReference type="SAM" id="Phobius"/>
    </source>
</evidence>
<keyword evidence="7 10" id="KW-1133">Transmembrane helix</keyword>